<keyword evidence="2" id="KW-0479">Metal-binding</keyword>
<dbReference type="GO" id="GO:0005634">
    <property type="term" value="C:nucleus"/>
    <property type="evidence" value="ECO:0007669"/>
    <property type="project" value="UniProtKB-SubCell"/>
</dbReference>
<dbReference type="PANTHER" id="PTHR31001">
    <property type="entry name" value="UNCHARACTERIZED TRANSCRIPTIONAL REGULATORY PROTEIN"/>
    <property type="match status" value="1"/>
</dbReference>
<sequence length="750" mass="85356">MSEASPIPPDGSISDMSPATSTATSSSKPRRVLACVLCQHRKIKCDRNHPCSHCVKSRVECIPATQLPRQRRRRFPERVLLDRLREYEDLLRQNNIKFEPLHKESTAGNESCQMKDHNDSNDEQLKTAGANASSPWQAINFERAYGTTNIWHAMSQEFREPHNHGDSEDDDVREVDVKSVWDHMSENDNFLFGSRVTTVDISTFHPEPVEIFRLWQIYLDNVDPLLKVTHTPSLQGLIIEAASNVRNIKPRLEALMFGIYCMSISSLSSEDCQLMFNSSKKDLLTRYHFGCQQGLLNSGFLRNRDDRNSLTALFFYLLSIRSNSVPQSLSSMLAVAIRIAQRLGCHNESVLSQLNPLEAELRRRLWWSLVLYDSRMGELADSKTTILNPTWDCKILLNVSDSDFHLVMKDPPKVQGKPTEAIFTVLRSEVGNYIRNTKFYLGFNDLPIKPAAKDMQYDPTTGESELADLEKLVEEKYLKFCDPENPVHFMAIWMTRMSLAKWHLVEHWHFSGKNRSSKIGLVREATVAYALNLLECDTRLMSSPLAKGFTWMTNMYFPFPAYFQIVQNLKQRPLSQQAEHAWQIMTANYEVRFRTIIDDQIPEPFFKIFAKIILLAWEVREQAFKQMGQVITEPQIVINIRREVVKLGGNTKESEEECERTDTDMDVNNFSILAPMGFFRMAEDEYGHGYGYPGTGTGTIGTGASYTDTPGIGFVDGGISQLDWSAMDWNALNGNTPAHGTGTGTGSFPY</sequence>
<evidence type="ECO:0000256" key="1">
    <source>
        <dbReference type="ARBA" id="ARBA00004123"/>
    </source>
</evidence>
<gene>
    <name evidence="6" type="ORF">sscle_01g001200</name>
</gene>
<dbReference type="OrthoDB" id="2269373at2759"/>
<keyword evidence="3" id="KW-0539">Nucleus</keyword>
<evidence type="ECO:0000313" key="7">
    <source>
        <dbReference type="Proteomes" id="UP000177798"/>
    </source>
</evidence>
<dbReference type="EMBL" id="CP017814">
    <property type="protein sequence ID" value="APA05350.1"/>
    <property type="molecule type" value="Genomic_DNA"/>
</dbReference>
<dbReference type="Pfam" id="PF00172">
    <property type="entry name" value="Zn_clus"/>
    <property type="match status" value="1"/>
</dbReference>
<evidence type="ECO:0000256" key="3">
    <source>
        <dbReference type="ARBA" id="ARBA00023242"/>
    </source>
</evidence>
<feature type="compositionally biased region" description="Basic and acidic residues" evidence="4">
    <location>
        <begin position="113"/>
        <end position="125"/>
    </location>
</feature>
<evidence type="ECO:0000256" key="4">
    <source>
        <dbReference type="SAM" id="MobiDB-lite"/>
    </source>
</evidence>
<feature type="region of interest" description="Disordered" evidence="4">
    <location>
        <begin position="1"/>
        <end position="26"/>
    </location>
</feature>
<dbReference type="Pfam" id="PF04082">
    <property type="entry name" value="Fungal_trans"/>
    <property type="match status" value="1"/>
</dbReference>
<dbReference type="InterPro" id="IPR036864">
    <property type="entry name" value="Zn2-C6_fun-type_DNA-bd_sf"/>
</dbReference>
<dbReference type="SUPFAM" id="SSF57701">
    <property type="entry name" value="Zn2/Cys6 DNA-binding domain"/>
    <property type="match status" value="1"/>
</dbReference>
<dbReference type="CDD" id="cd00067">
    <property type="entry name" value="GAL4"/>
    <property type="match status" value="1"/>
</dbReference>
<comment type="subcellular location">
    <subcellularLocation>
        <location evidence="1">Nucleus</location>
    </subcellularLocation>
</comment>
<feature type="domain" description="Zn(2)-C6 fungal-type" evidence="5">
    <location>
        <begin position="34"/>
        <end position="61"/>
    </location>
</feature>
<dbReference type="GO" id="GO:0003677">
    <property type="term" value="F:DNA binding"/>
    <property type="evidence" value="ECO:0007669"/>
    <property type="project" value="InterPro"/>
</dbReference>
<dbReference type="Gene3D" id="4.10.240.10">
    <property type="entry name" value="Zn(2)-C6 fungal-type DNA-binding domain"/>
    <property type="match status" value="1"/>
</dbReference>
<feature type="region of interest" description="Disordered" evidence="4">
    <location>
        <begin position="101"/>
        <end position="132"/>
    </location>
</feature>
<evidence type="ECO:0000259" key="5">
    <source>
        <dbReference type="PROSITE" id="PS50048"/>
    </source>
</evidence>
<protein>
    <recommendedName>
        <fullName evidence="5">Zn(2)-C6 fungal-type domain-containing protein</fullName>
    </recommendedName>
</protein>
<dbReference type="SMART" id="SM00906">
    <property type="entry name" value="Fungal_trans"/>
    <property type="match status" value="1"/>
</dbReference>
<feature type="compositionally biased region" description="Low complexity" evidence="4">
    <location>
        <begin position="17"/>
        <end position="26"/>
    </location>
</feature>
<dbReference type="InterPro" id="IPR050613">
    <property type="entry name" value="Sec_Metabolite_Reg"/>
</dbReference>
<dbReference type="PANTHER" id="PTHR31001:SF45">
    <property type="entry name" value="ZN(II)2CYS6 TRANSCRIPTION FACTOR (EUROFUNG)"/>
    <property type="match status" value="1"/>
</dbReference>
<dbReference type="Proteomes" id="UP000177798">
    <property type="component" value="Chromosome 1"/>
</dbReference>
<dbReference type="GO" id="GO:0000981">
    <property type="term" value="F:DNA-binding transcription factor activity, RNA polymerase II-specific"/>
    <property type="evidence" value="ECO:0007669"/>
    <property type="project" value="InterPro"/>
</dbReference>
<dbReference type="InterPro" id="IPR001138">
    <property type="entry name" value="Zn2Cys6_DnaBD"/>
</dbReference>
<dbReference type="CDD" id="cd12148">
    <property type="entry name" value="fungal_TF_MHR"/>
    <property type="match status" value="1"/>
</dbReference>
<dbReference type="VEuPathDB" id="FungiDB:sscle_01g001200"/>
<dbReference type="PROSITE" id="PS50048">
    <property type="entry name" value="ZN2_CY6_FUNGAL_2"/>
    <property type="match status" value="1"/>
</dbReference>
<dbReference type="SMART" id="SM00066">
    <property type="entry name" value="GAL4"/>
    <property type="match status" value="1"/>
</dbReference>
<accession>A0A1D9PRS3</accession>
<reference evidence="7" key="1">
    <citation type="journal article" date="2017" name="Genome Biol. Evol.">
        <title>The complete genome sequence of the phytopathogenic fungus Sclerotinia sclerotiorum reveals insights into the genome architecture of broad host range pathogens.</title>
        <authorList>
            <person name="Derbyshire M."/>
            <person name="Denton-Giles M."/>
            <person name="Hegedus D."/>
            <person name="Seifbarghy S."/>
            <person name="Rollins J."/>
            <person name="van Kan J."/>
            <person name="Seidl M.F."/>
            <person name="Faino L."/>
            <person name="Mbengue M."/>
            <person name="Navaud O."/>
            <person name="Raffaele S."/>
            <person name="Hammond-Kosack K."/>
            <person name="Heard S."/>
            <person name="Oliver R."/>
        </authorList>
    </citation>
    <scope>NUCLEOTIDE SEQUENCE [LARGE SCALE GENOMIC DNA]</scope>
    <source>
        <strain evidence="7">ATCC 18683 / 1980 / Ss-1</strain>
    </source>
</reference>
<proteinExistence type="predicted"/>
<dbReference type="AlphaFoldDB" id="A0A1D9PRS3"/>
<dbReference type="InterPro" id="IPR007219">
    <property type="entry name" value="XnlR_reg_dom"/>
</dbReference>
<dbReference type="GO" id="GO:0008270">
    <property type="term" value="F:zinc ion binding"/>
    <property type="evidence" value="ECO:0007669"/>
    <property type="project" value="InterPro"/>
</dbReference>
<evidence type="ECO:0000256" key="2">
    <source>
        <dbReference type="ARBA" id="ARBA00022723"/>
    </source>
</evidence>
<organism evidence="6 7">
    <name type="scientific">Sclerotinia sclerotiorum (strain ATCC 18683 / 1980 / Ss-1)</name>
    <name type="common">White mold</name>
    <name type="synonym">Whetzelinia sclerotiorum</name>
    <dbReference type="NCBI Taxonomy" id="665079"/>
    <lineage>
        <taxon>Eukaryota</taxon>
        <taxon>Fungi</taxon>
        <taxon>Dikarya</taxon>
        <taxon>Ascomycota</taxon>
        <taxon>Pezizomycotina</taxon>
        <taxon>Leotiomycetes</taxon>
        <taxon>Helotiales</taxon>
        <taxon>Sclerotiniaceae</taxon>
        <taxon>Sclerotinia</taxon>
    </lineage>
</organism>
<evidence type="ECO:0000313" key="6">
    <source>
        <dbReference type="EMBL" id="APA05350.1"/>
    </source>
</evidence>
<dbReference type="GO" id="GO:0006351">
    <property type="term" value="P:DNA-templated transcription"/>
    <property type="evidence" value="ECO:0007669"/>
    <property type="project" value="InterPro"/>
</dbReference>
<name>A0A1D9PRS3_SCLS1</name>